<dbReference type="InterPro" id="IPR027417">
    <property type="entry name" value="P-loop_NTPase"/>
</dbReference>
<accession>A0A2M8L2T7</accession>
<protein>
    <submittedName>
        <fullName evidence="3">Uncharacterized protein</fullName>
    </submittedName>
</protein>
<evidence type="ECO:0000313" key="3">
    <source>
        <dbReference type="EMBL" id="PJE67230.1"/>
    </source>
</evidence>
<dbReference type="SUPFAM" id="SSF52540">
    <property type="entry name" value="P-loop containing nucleoside triphosphate hydrolases"/>
    <property type="match status" value="1"/>
</dbReference>
<dbReference type="CDD" id="cd01127">
    <property type="entry name" value="TrwB_TraG_TraD_VirD4"/>
    <property type="match status" value="1"/>
</dbReference>
<name>A0A2M8L2T7_9BACT</name>
<feature type="non-terminal residue" evidence="3">
    <location>
        <position position="1"/>
    </location>
</feature>
<proteinExistence type="predicted"/>
<evidence type="ECO:0000259" key="2">
    <source>
        <dbReference type="Pfam" id="PF26449"/>
    </source>
</evidence>
<dbReference type="AlphaFoldDB" id="A0A2M8L2T7"/>
<dbReference type="EMBL" id="PFEK01000068">
    <property type="protein sequence ID" value="PJE67230.1"/>
    <property type="molecule type" value="Genomic_DNA"/>
</dbReference>
<evidence type="ECO:0000259" key="1">
    <source>
        <dbReference type="Pfam" id="PF10412"/>
    </source>
</evidence>
<gene>
    <name evidence="3" type="ORF">COU95_03565</name>
</gene>
<comment type="caution">
    <text evidence="3">The sequence shown here is derived from an EMBL/GenBank/DDBJ whole genome shotgun (WGS) entry which is preliminary data.</text>
</comment>
<feature type="domain" description="Type IV secretion system coupling protein TraD DNA-binding" evidence="1">
    <location>
        <begin position="298"/>
        <end position="595"/>
    </location>
</feature>
<sequence length="706" mass="79783">SSLLARLLGKEKPLIFEIATYNQIIHFYAVLPVEYQTYFESQLSAQYPKATILASPDYLPSWLTDSQALVSGQLKLISPFYFPLKTYLDFKETDPLSSILGTLARAEKEEKVLVQIVLLPAGKGWQRVGSSVLRKGVTLPDGKISSHPQEKLIEQKISQPGFRVAIRLLVCSPTKAASVSLLRHLAGSFGGVALGEGNAFSLSKPSFWQEKKFEKSIFQRLPAFVPKNQILNTQELATIYHLPSITLSGIKNIAWGTKLTGEPPDNLPIAIGATEEEKQKINFFARTEFKNKLVTFGINKEDRRRHIYIIGKTGTGKTTLIANMAINDMRNREGLAVVDPHGDLSEILLDFIPSHRLNDVCYLDPSDRAHPFYLNPLEVKDPEHRELVASGIVAIFYKLYSYSWGPRLEYILRNSILTLLSKPDSTLVEVPELLTNRNFRQKVIEKIDDRVLQKFWAQEFEQMSERLMAEAISPILNKVGQFVSSPMIRGIIGHPRSTVDLEEIMNQGKILIVNLSQGKLGEDNAALLGAMFITKMQLASMGRVKIPEAERKDFYLYVDEFQNFATTSFIKILSEARKYRLNLALANQYIAQVPEEVQKAIFGNTGTLLSFLVGAEDSQILSREFGGVYKEEELVGLGNYQIICKLAIENLTSRPFYAFTLPLPRSKNQNRDKVLRLSQERYTKPFEKEAPFVQPKFQPKAIFERK</sequence>
<dbReference type="PANTHER" id="PTHR30121:SF11">
    <property type="entry name" value="AAA+ ATPASE DOMAIN-CONTAINING PROTEIN"/>
    <property type="match status" value="1"/>
</dbReference>
<dbReference type="InterPro" id="IPR058441">
    <property type="entry name" value="DUF8128"/>
</dbReference>
<dbReference type="InterPro" id="IPR051162">
    <property type="entry name" value="T4SS_component"/>
</dbReference>
<dbReference type="Pfam" id="PF10412">
    <property type="entry name" value="TrwB_AAD_bind"/>
    <property type="match status" value="1"/>
</dbReference>
<dbReference type="Proteomes" id="UP000231474">
    <property type="component" value="Unassembled WGS sequence"/>
</dbReference>
<dbReference type="PANTHER" id="PTHR30121">
    <property type="entry name" value="UNCHARACTERIZED PROTEIN YJGR-RELATED"/>
    <property type="match status" value="1"/>
</dbReference>
<dbReference type="InterPro" id="IPR019476">
    <property type="entry name" value="T4SS_TraD_DNA-bd"/>
</dbReference>
<reference evidence="4" key="1">
    <citation type="submission" date="2017-09" db="EMBL/GenBank/DDBJ databases">
        <title>Depth-based differentiation of microbial function through sediment-hosted aquifers and enrichment of novel symbionts in the deep terrestrial subsurface.</title>
        <authorList>
            <person name="Probst A.J."/>
            <person name="Ladd B."/>
            <person name="Jarett J.K."/>
            <person name="Geller-Mcgrath D.E."/>
            <person name="Sieber C.M.K."/>
            <person name="Emerson J.B."/>
            <person name="Anantharaman K."/>
            <person name="Thomas B.C."/>
            <person name="Malmstrom R."/>
            <person name="Stieglmeier M."/>
            <person name="Klingl A."/>
            <person name="Woyke T."/>
            <person name="Ryan C.M."/>
            <person name="Banfield J.F."/>
        </authorList>
    </citation>
    <scope>NUCLEOTIDE SEQUENCE [LARGE SCALE GENOMIC DNA]</scope>
</reference>
<dbReference type="Gene3D" id="3.40.50.300">
    <property type="entry name" value="P-loop containing nucleotide triphosphate hydrolases"/>
    <property type="match status" value="2"/>
</dbReference>
<organism evidence="3 4">
    <name type="scientific">Candidatus Shapirobacteria bacterium CG10_big_fil_rev_8_21_14_0_10_40_9</name>
    <dbReference type="NCBI Taxonomy" id="1974888"/>
    <lineage>
        <taxon>Bacteria</taxon>
        <taxon>Candidatus Shapironibacteriota</taxon>
    </lineage>
</organism>
<feature type="domain" description="DUF8128" evidence="2">
    <location>
        <begin position="16"/>
        <end position="250"/>
    </location>
</feature>
<dbReference type="Pfam" id="PF26449">
    <property type="entry name" value="DUF8128"/>
    <property type="match status" value="1"/>
</dbReference>
<evidence type="ECO:0000313" key="4">
    <source>
        <dbReference type="Proteomes" id="UP000231474"/>
    </source>
</evidence>